<sequence>MLEVVFPEPEPDNVEYGPTPEPAPEPEPDYTRNESPVFDETTPRFVKHNAATRLSATMSKRLKRKDAVKRRPSMDVQNRTRSKSLSAVEIGSHLQNIESKLEGIHVQSMNVDLTQQQPQSFMPELLLLLPPPPPPPLSFASVTFVNHHCLNLFD</sequence>
<feature type="compositionally biased region" description="Polar residues" evidence="1">
    <location>
        <begin position="75"/>
        <end position="85"/>
    </location>
</feature>
<dbReference type="EMBL" id="OX597816">
    <property type="protein sequence ID" value="CAI9720309.1"/>
    <property type="molecule type" value="Genomic_DNA"/>
</dbReference>
<name>A0AA36AQJ5_OCTVU</name>
<protein>
    <submittedName>
        <fullName evidence="2">Uncharacterized protein</fullName>
    </submittedName>
</protein>
<feature type="compositionally biased region" description="Basic residues" evidence="1">
    <location>
        <begin position="60"/>
        <end position="71"/>
    </location>
</feature>
<organism evidence="2 3">
    <name type="scientific">Octopus vulgaris</name>
    <name type="common">Common octopus</name>
    <dbReference type="NCBI Taxonomy" id="6645"/>
    <lineage>
        <taxon>Eukaryota</taxon>
        <taxon>Metazoa</taxon>
        <taxon>Spiralia</taxon>
        <taxon>Lophotrochozoa</taxon>
        <taxon>Mollusca</taxon>
        <taxon>Cephalopoda</taxon>
        <taxon>Coleoidea</taxon>
        <taxon>Octopodiformes</taxon>
        <taxon>Octopoda</taxon>
        <taxon>Incirrata</taxon>
        <taxon>Octopodidae</taxon>
        <taxon>Octopus</taxon>
    </lineage>
</organism>
<keyword evidence="3" id="KW-1185">Reference proteome</keyword>
<accession>A0AA36AQJ5</accession>
<evidence type="ECO:0000256" key="1">
    <source>
        <dbReference type="SAM" id="MobiDB-lite"/>
    </source>
</evidence>
<evidence type="ECO:0000313" key="2">
    <source>
        <dbReference type="EMBL" id="CAI9720309.1"/>
    </source>
</evidence>
<dbReference type="Proteomes" id="UP001162480">
    <property type="component" value="Chromosome 3"/>
</dbReference>
<gene>
    <name evidence="2" type="ORF">OCTVUL_1B017763</name>
</gene>
<dbReference type="AlphaFoldDB" id="A0AA36AQJ5"/>
<feature type="region of interest" description="Disordered" evidence="1">
    <location>
        <begin position="1"/>
        <end position="42"/>
    </location>
</feature>
<evidence type="ECO:0000313" key="3">
    <source>
        <dbReference type="Proteomes" id="UP001162480"/>
    </source>
</evidence>
<feature type="region of interest" description="Disordered" evidence="1">
    <location>
        <begin position="56"/>
        <end position="86"/>
    </location>
</feature>
<proteinExistence type="predicted"/>
<reference evidence="2" key="1">
    <citation type="submission" date="2023-08" db="EMBL/GenBank/DDBJ databases">
        <authorList>
            <person name="Alioto T."/>
            <person name="Alioto T."/>
            <person name="Gomez Garrido J."/>
        </authorList>
    </citation>
    <scope>NUCLEOTIDE SEQUENCE</scope>
</reference>